<dbReference type="Proteomes" id="UP000784294">
    <property type="component" value="Unassembled WGS sequence"/>
</dbReference>
<sequence length="419" mass="46246">KKKKKKKRKHKDDDDASETGGESNATTPGPCLGTPHERCGETTPPPSYGFVRVDSTDNKISLKISFKRPSGSEEFTLPNETNELPGAENLEAKKNKKKKNKEKPPKEHKSKRLHSSSDIASNVVTSISVDNAFSNPSSVNVDKMFPDPLFSQHGMQEQSQDLSVTTHDDIFDPLSAVTSADSLQVPSHSDALDSVISMVGSQPQNMLIQSHQELQQQVVTNFQHQPRSDTLFDELLCGVDPSLTLNQMSSVPIALGNATPVASVSDLHIMDYASCFLQNEIMHQQHEQPVGIQEANRLQHSRNLNSSFMIANQLDQDPNNVSLVDSHELQQQQGNVGFLNNFDDANISTVALDSSIGRTHIPMGLASYLTVSQQPQQPQHRHLQPIAHCEILHSARTKRRQTSQASSRQSMPNSFILLA</sequence>
<reference evidence="2" key="1">
    <citation type="submission" date="2018-11" db="EMBL/GenBank/DDBJ databases">
        <authorList>
            <consortium name="Pathogen Informatics"/>
        </authorList>
    </citation>
    <scope>NUCLEOTIDE SEQUENCE</scope>
</reference>
<protein>
    <submittedName>
        <fullName evidence="2">Uncharacterized protein</fullName>
    </submittedName>
</protein>
<proteinExistence type="predicted"/>
<name>A0A3S5A6R4_9PLAT</name>
<organism evidence="2 3">
    <name type="scientific">Protopolystoma xenopodis</name>
    <dbReference type="NCBI Taxonomy" id="117903"/>
    <lineage>
        <taxon>Eukaryota</taxon>
        <taxon>Metazoa</taxon>
        <taxon>Spiralia</taxon>
        <taxon>Lophotrochozoa</taxon>
        <taxon>Platyhelminthes</taxon>
        <taxon>Monogenea</taxon>
        <taxon>Polyopisthocotylea</taxon>
        <taxon>Polystomatidea</taxon>
        <taxon>Polystomatidae</taxon>
        <taxon>Protopolystoma</taxon>
    </lineage>
</organism>
<feature type="region of interest" description="Disordered" evidence="1">
    <location>
        <begin position="399"/>
        <end position="419"/>
    </location>
</feature>
<feature type="compositionally biased region" description="Basic residues" evidence="1">
    <location>
        <begin position="1"/>
        <end position="10"/>
    </location>
</feature>
<dbReference type="EMBL" id="CAAALY010101647">
    <property type="protein sequence ID" value="VEL29266.1"/>
    <property type="molecule type" value="Genomic_DNA"/>
</dbReference>
<feature type="region of interest" description="Disordered" evidence="1">
    <location>
        <begin position="1"/>
        <end position="52"/>
    </location>
</feature>
<evidence type="ECO:0000256" key="1">
    <source>
        <dbReference type="SAM" id="MobiDB-lite"/>
    </source>
</evidence>
<gene>
    <name evidence="2" type="ORF">PXEA_LOCUS22706</name>
</gene>
<evidence type="ECO:0000313" key="2">
    <source>
        <dbReference type="EMBL" id="VEL29266.1"/>
    </source>
</evidence>
<feature type="non-terminal residue" evidence="2">
    <location>
        <position position="1"/>
    </location>
</feature>
<feature type="region of interest" description="Disordered" evidence="1">
    <location>
        <begin position="66"/>
        <end position="119"/>
    </location>
</feature>
<comment type="caution">
    <text evidence="2">The sequence shown here is derived from an EMBL/GenBank/DDBJ whole genome shotgun (WGS) entry which is preliminary data.</text>
</comment>
<dbReference type="AlphaFoldDB" id="A0A3S5A6R4"/>
<accession>A0A3S5A6R4</accession>
<evidence type="ECO:0000313" key="3">
    <source>
        <dbReference type="Proteomes" id="UP000784294"/>
    </source>
</evidence>
<keyword evidence="3" id="KW-1185">Reference proteome</keyword>